<accession>A0AAU7X9Q1</accession>
<dbReference type="KEGG" id="mflg:ABS361_21105"/>
<dbReference type="RefSeq" id="WP_407049571.1">
    <property type="nucleotide sequence ID" value="NZ_CP158568.1"/>
</dbReference>
<organism evidence="2">
    <name type="scientific">Methyloraptor flagellatus</name>
    <dbReference type="NCBI Taxonomy" id="3162530"/>
    <lineage>
        <taxon>Bacteria</taxon>
        <taxon>Pseudomonadati</taxon>
        <taxon>Pseudomonadota</taxon>
        <taxon>Alphaproteobacteria</taxon>
        <taxon>Hyphomicrobiales</taxon>
        <taxon>Ancalomicrobiaceae</taxon>
        <taxon>Methyloraptor</taxon>
    </lineage>
</organism>
<gene>
    <name evidence="2" type="ORF">ABS361_21105</name>
</gene>
<reference evidence="2" key="1">
    <citation type="submission" date="2024-06" db="EMBL/GenBank/DDBJ databases">
        <title>Methylostella associata gen. nov., sp. nov., a novel Ancalomicrobiaceae-affiliated facultatively methylotrophic bacteria that feed on methanotrophs of the genus Methylococcus.</title>
        <authorList>
            <person name="Saltykova V."/>
            <person name="Danilova O.V."/>
            <person name="Oshkin I.Y."/>
            <person name="Belova S.E."/>
            <person name="Pimenov N.V."/>
            <person name="Dedysh S.N."/>
        </authorList>
    </citation>
    <scope>NUCLEOTIDE SEQUENCE</scope>
    <source>
        <strain evidence="2">S20</strain>
    </source>
</reference>
<sequence>MPSLIRFLVVVGVLAGLVYGGLYALATFVEPKPREMTIRVPPEKFER</sequence>
<dbReference type="GO" id="GO:0016301">
    <property type="term" value="F:kinase activity"/>
    <property type="evidence" value="ECO:0007669"/>
    <property type="project" value="UniProtKB-KW"/>
</dbReference>
<protein>
    <submittedName>
        <fullName evidence="2">Histidine kinase</fullName>
    </submittedName>
</protein>
<keyword evidence="1" id="KW-0472">Membrane</keyword>
<feature type="transmembrane region" description="Helical" evidence="1">
    <location>
        <begin position="6"/>
        <end position="29"/>
    </location>
</feature>
<proteinExistence type="predicted"/>
<dbReference type="AlphaFoldDB" id="A0AAU7X9Q1"/>
<keyword evidence="2" id="KW-0418">Kinase</keyword>
<keyword evidence="1" id="KW-0812">Transmembrane</keyword>
<evidence type="ECO:0000313" key="2">
    <source>
        <dbReference type="EMBL" id="XBY44478.1"/>
    </source>
</evidence>
<keyword evidence="1" id="KW-1133">Transmembrane helix</keyword>
<keyword evidence="2" id="KW-0808">Transferase</keyword>
<evidence type="ECO:0000256" key="1">
    <source>
        <dbReference type="SAM" id="Phobius"/>
    </source>
</evidence>
<name>A0AAU7X9Q1_9HYPH</name>
<dbReference type="EMBL" id="CP158568">
    <property type="protein sequence ID" value="XBY44478.1"/>
    <property type="molecule type" value="Genomic_DNA"/>
</dbReference>